<evidence type="ECO:0000313" key="3">
    <source>
        <dbReference type="Proteomes" id="UP000823775"/>
    </source>
</evidence>
<evidence type="ECO:0000259" key="1">
    <source>
        <dbReference type="PROSITE" id="PS00028"/>
    </source>
</evidence>
<keyword evidence="3" id="KW-1185">Reference proteome</keyword>
<protein>
    <recommendedName>
        <fullName evidence="1">C2H2-type domain-containing protein</fullName>
    </recommendedName>
</protein>
<dbReference type="EMBL" id="JACEIK010000475">
    <property type="protein sequence ID" value="MCD7457748.1"/>
    <property type="molecule type" value="Genomic_DNA"/>
</dbReference>
<comment type="caution">
    <text evidence="2">The sequence shown here is derived from an EMBL/GenBank/DDBJ whole genome shotgun (WGS) entry which is preliminary data.</text>
</comment>
<sequence>MSSSHPMLLRCPVCDKIIFPTQDFMNHVESHPKEPQQQLCVLALPAQPERYMKNGRWLPRASLLNYHHGRGQSMQANREEHFQPSTRRNNIQVPNSTDTNLNQIPSEVTRSFIDQLNVPIPQEFNVDDENNDLDLTLRL</sequence>
<organism evidence="2 3">
    <name type="scientific">Datura stramonium</name>
    <name type="common">Jimsonweed</name>
    <name type="synonym">Common thornapple</name>
    <dbReference type="NCBI Taxonomy" id="4076"/>
    <lineage>
        <taxon>Eukaryota</taxon>
        <taxon>Viridiplantae</taxon>
        <taxon>Streptophyta</taxon>
        <taxon>Embryophyta</taxon>
        <taxon>Tracheophyta</taxon>
        <taxon>Spermatophyta</taxon>
        <taxon>Magnoliopsida</taxon>
        <taxon>eudicotyledons</taxon>
        <taxon>Gunneridae</taxon>
        <taxon>Pentapetalae</taxon>
        <taxon>asterids</taxon>
        <taxon>lamiids</taxon>
        <taxon>Solanales</taxon>
        <taxon>Solanaceae</taxon>
        <taxon>Solanoideae</taxon>
        <taxon>Datureae</taxon>
        <taxon>Datura</taxon>
    </lineage>
</organism>
<feature type="domain" description="C2H2-type" evidence="1">
    <location>
        <begin position="11"/>
        <end position="31"/>
    </location>
</feature>
<reference evidence="2 3" key="1">
    <citation type="journal article" date="2021" name="BMC Genomics">
        <title>Datura genome reveals duplications of psychoactive alkaloid biosynthetic genes and high mutation rate following tissue culture.</title>
        <authorList>
            <person name="Rajewski A."/>
            <person name="Carter-House D."/>
            <person name="Stajich J."/>
            <person name="Litt A."/>
        </authorList>
    </citation>
    <scope>NUCLEOTIDE SEQUENCE [LARGE SCALE GENOMIC DNA]</scope>
    <source>
        <strain evidence="2">AR-01</strain>
    </source>
</reference>
<dbReference type="Proteomes" id="UP000823775">
    <property type="component" value="Unassembled WGS sequence"/>
</dbReference>
<accession>A0ABS8SFQ7</accession>
<name>A0ABS8SFQ7_DATST</name>
<proteinExistence type="predicted"/>
<evidence type="ECO:0000313" key="2">
    <source>
        <dbReference type="EMBL" id="MCD7457748.1"/>
    </source>
</evidence>
<gene>
    <name evidence="2" type="ORF">HAX54_036050</name>
</gene>
<dbReference type="PROSITE" id="PS00028">
    <property type="entry name" value="ZINC_FINGER_C2H2_1"/>
    <property type="match status" value="1"/>
</dbReference>
<dbReference type="InterPro" id="IPR013087">
    <property type="entry name" value="Znf_C2H2_type"/>
</dbReference>